<dbReference type="OrthoDB" id="2166610at2"/>
<proteinExistence type="predicted"/>
<comment type="caution">
    <text evidence="1">The sequence shown here is derived from an EMBL/GenBank/DDBJ whole genome shotgun (WGS) entry which is preliminary data.</text>
</comment>
<sequence length="70" mass="8536">MPFRKKIKKQHVDQNLLQEIFRLKNEWMKIKDIIDRSVEPSEFGLYELKVAEAKYFYLLREARHRGVSAR</sequence>
<accession>A0A366EC77</accession>
<gene>
    <name evidence="1" type="ORF">DES48_103308</name>
</gene>
<dbReference type="AlphaFoldDB" id="A0A366EC77"/>
<evidence type="ECO:0000313" key="1">
    <source>
        <dbReference type="EMBL" id="RBO99976.1"/>
    </source>
</evidence>
<organism evidence="1 2">
    <name type="scientific">Paraliobacillus ryukyuensis</name>
    <dbReference type="NCBI Taxonomy" id="200904"/>
    <lineage>
        <taxon>Bacteria</taxon>
        <taxon>Bacillati</taxon>
        <taxon>Bacillota</taxon>
        <taxon>Bacilli</taxon>
        <taxon>Bacillales</taxon>
        <taxon>Bacillaceae</taxon>
        <taxon>Paraliobacillus</taxon>
    </lineage>
</organism>
<name>A0A366EC77_9BACI</name>
<keyword evidence="2" id="KW-1185">Reference proteome</keyword>
<protein>
    <submittedName>
        <fullName evidence="1">Uncharacterized protein DUF2508</fullName>
    </submittedName>
</protein>
<evidence type="ECO:0000313" key="2">
    <source>
        <dbReference type="Proteomes" id="UP000252254"/>
    </source>
</evidence>
<dbReference type="InterPro" id="IPR019644">
    <property type="entry name" value="DUF2508"/>
</dbReference>
<dbReference type="Proteomes" id="UP000252254">
    <property type="component" value="Unassembled WGS sequence"/>
</dbReference>
<dbReference type="STRING" id="200904.GCA_900168775_00003"/>
<reference evidence="1 2" key="1">
    <citation type="submission" date="2018-06" db="EMBL/GenBank/DDBJ databases">
        <title>Genomic Encyclopedia of Type Strains, Phase IV (KMG-IV): sequencing the most valuable type-strain genomes for metagenomic binning, comparative biology and taxonomic classification.</title>
        <authorList>
            <person name="Goeker M."/>
        </authorList>
    </citation>
    <scope>NUCLEOTIDE SEQUENCE [LARGE SCALE GENOMIC DNA]</scope>
    <source>
        <strain evidence="1 2">DSM 15140</strain>
    </source>
</reference>
<dbReference type="RefSeq" id="WP_113868183.1">
    <property type="nucleotide sequence ID" value="NZ_BAABQN010000004.1"/>
</dbReference>
<dbReference type="EMBL" id="QNRI01000003">
    <property type="protein sequence ID" value="RBO99976.1"/>
    <property type="molecule type" value="Genomic_DNA"/>
</dbReference>
<dbReference type="Pfam" id="PF10704">
    <property type="entry name" value="DUF2508"/>
    <property type="match status" value="1"/>
</dbReference>